<dbReference type="EMBL" id="HBFG01001682">
    <property type="protein sequence ID" value="CAD8729770.1"/>
    <property type="molecule type" value="Transcribed_RNA"/>
</dbReference>
<feature type="compositionally biased region" description="Acidic residues" evidence="1">
    <location>
        <begin position="202"/>
        <end position="214"/>
    </location>
</feature>
<dbReference type="Gene3D" id="3.20.20.190">
    <property type="entry name" value="Phosphatidylinositol (PI) phosphodiesterase"/>
    <property type="match status" value="1"/>
</dbReference>
<feature type="transmembrane region" description="Helical" evidence="2">
    <location>
        <begin position="529"/>
        <end position="550"/>
    </location>
</feature>
<evidence type="ECO:0008006" key="4">
    <source>
        <dbReference type="Google" id="ProtNLM"/>
    </source>
</evidence>
<dbReference type="PANTHER" id="PTHR13593">
    <property type="match status" value="1"/>
</dbReference>
<dbReference type="AlphaFoldDB" id="A0A7S0TDG6"/>
<accession>A0A7S0TDG6</accession>
<gene>
    <name evidence="3" type="ORF">PDEL0327_LOCUS1263</name>
</gene>
<sequence>MTTNVIAMNHKRERKIIKMTRSNSRMRSGKSLRNLFLIFSTLLLGCFWTAPLPGASAFRHNSCSSDVARQFQFNDCYLPDLADDLLLSEAGFVMSHDSATGYLKKSSRLLSNGATNLYAKNQIGDAYQQLDDGARALDVRPKLLTNGTVVLHHGALPIAVTLEKLVSDARSWAVDNPDELVLILHSNFAYASADTSSSNNYDADDVTDDYNQYDDDLYNDDLYSDDAIDDNNADDDYSIEPSAETTVEALSEVYDKLGVKYVECSDLYELTVGEAKELAQLYPVYISSDDDNANDNNDNDGDNADGFDDEGTQTEAPTGSPTAAATLPGGGYLLAMDRHDYYASSCAKENWVEDSLVTCYSTEDDILPCTDRKSVQHRKIKEYALASANNEPSDSNYVLGPPGSTYDYPFNEIQALWQVDGVSAALGMRHVSSIIDDNTKSHLNARVVDWVYNEEFKAISLLAVDQVRLNGNALTSVLRNRCGQSELSYDLYDWDNADRNDFDQSEAEIPCGTAVRKPNVRHGKPLSTLSFFATVLVCMVFGLWIAVGTAHYKKHHDHQKEFESFEKDLQEAMQYCGCGEALEGFEGESDKSEKHHSLIKLPAID</sequence>
<feature type="region of interest" description="Disordered" evidence="1">
    <location>
        <begin position="193"/>
        <end position="214"/>
    </location>
</feature>
<keyword evidence="2" id="KW-0812">Transmembrane</keyword>
<dbReference type="InterPro" id="IPR051057">
    <property type="entry name" value="PI-PLC_domain"/>
</dbReference>
<evidence type="ECO:0000256" key="2">
    <source>
        <dbReference type="SAM" id="Phobius"/>
    </source>
</evidence>
<protein>
    <recommendedName>
        <fullName evidence="4">Phosphatidylinositol-specific phospholipase C X domain-containing protein</fullName>
    </recommendedName>
</protein>
<feature type="compositionally biased region" description="Polar residues" evidence="1">
    <location>
        <begin position="313"/>
        <end position="323"/>
    </location>
</feature>
<dbReference type="PANTHER" id="PTHR13593:SF113">
    <property type="entry name" value="SI:DKEY-266F7.9"/>
    <property type="match status" value="1"/>
</dbReference>
<feature type="region of interest" description="Disordered" evidence="1">
    <location>
        <begin position="289"/>
        <end position="325"/>
    </location>
</feature>
<name>A0A7S0TDG6_9STRA</name>
<dbReference type="SUPFAM" id="SSF51695">
    <property type="entry name" value="PLC-like phosphodiesterases"/>
    <property type="match status" value="1"/>
</dbReference>
<dbReference type="GO" id="GO:0008081">
    <property type="term" value="F:phosphoric diester hydrolase activity"/>
    <property type="evidence" value="ECO:0007669"/>
    <property type="project" value="InterPro"/>
</dbReference>
<feature type="compositionally biased region" description="Acidic residues" evidence="1">
    <location>
        <begin position="289"/>
        <end position="312"/>
    </location>
</feature>
<reference evidence="3" key="1">
    <citation type="submission" date="2021-01" db="EMBL/GenBank/DDBJ databases">
        <authorList>
            <person name="Corre E."/>
            <person name="Pelletier E."/>
            <person name="Niang G."/>
            <person name="Scheremetjew M."/>
            <person name="Finn R."/>
            <person name="Kale V."/>
            <person name="Holt S."/>
            <person name="Cochrane G."/>
            <person name="Meng A."/>
            <person name="Brown T."/>
            <person name="Cohen L."/>
        </authorList>
    </citation>
    <scope>NUCLEOTIDE SEQUENCE</scope>
    <source>
        <strain evidence="3">B596</strain>
    </source>
</reference>
<dbReference type="PROSITE" id="PS50007">
    <property type="entry name" value="PIPLC_X_DOMAIN"/>
    <property type="match status" value="1"/>
</dbReference>
<organism evidence="3">
    <name type="scientific">Pseudo-nitzschia delicatissima</name>
    <dbReference type="NCBI Taxonomy" id="44447"/>
    <lineage>
        <taxon>Eukaryota</taxon>
        <taxon>Sar</taxon>
        <taxon>Stramenopiles</taxon>
        <taxon>Ochrophyta</taxon>
        <taxon>Bacillariophyta</taxon>
        <taxon>Bacillariophyceae</taxon>
        <taxon>Bacillariophycidae</taxon>
        <taxon>Bacillariales</taxon>
        <taxon>Bacillariaceae</taxon>
        <taxon>Pseudo-nitzschia</taxon>
    </lineage>
</organism>
<proteinExistence type="predicted"/>
<evidence type="ECO:0000313" key="3">
    <source>
        <dbReference type="EMBL" id="CAD8729770.1"/>
    </source>
</evidence>
<keyword evidence="2" id="KW-0472">Membrane</keyword>
<dbReference type="GO" id="GO:0006629">
    <property type="term" value="P:lipid metabolic process"/>
    <property type="evidence" value="ECO:0007669"/>
    <property type="project" value="InterPro"/>
</dbReference>
<keyword evidence="2" id="KW-1133">Transmembrane helix</keyword>
<evidence type="ECO:0000256" key="1">
    <source>
        <dbReference type="SAM" id="MobiDB-lite"/>
    </source>
</evidence>
<dbReference type="InterPro" id="IPR017946">
    <property type="entry name" value="PLC-like_Pdiesterase_TIM-brl"/>
</dbReference>